<evidence type="ECO:0000313" key="3">
    <source>
        <dbReference type="Proteomes" id="UP000822688"/>
    </source>
</evidence>
<dbReference type="Proteomes" id="UP000822688">
    <property type="component" value="Chromosome 11"/>
</dbReference>
<keyword evidence="1" id="KW-0812">Transmembrane</keyword>
<keyword evidence="1" id="KW-0472">Membrane</keyword>
<feature type="transmembrane region" description="Helical" evidence="1">
    <location>
        <begin position="34"/>
        <end position="58"/>
    </location>
</feature>
<reference evidence="2 3" key="1">
    <citation type="submission" date="2020-06" db="EMBL/GenBank/DDBJ databases">
        <title>WGS assembly of Ceratodon purpureus strain R40.</title>
        <authorList>
            <person name="Carey S.B."/>
            <person name="Jenkins J."/>
            <person name="Shu S."/>
            <person name="Lovell J.T."/>
            <person name="Sreedasyam A."/>
            <person name="Maumus F."/>
            <person name="Tiley G.P."/>
            <person name="Fernandez-Pozo N."/>
            <person name="Barry K."/>
            <person name="Chen C."/>
            <person name="Wang M."/>
            <person name="Lipzen A."/>
            <person name="Daum C."/>
            <person name="Saski C.A."/>
            <person name="Payton A.C."/>
            <person name="Mcbreen J.C."/>
            <person name="Conrad R.E."/>
            <person name="Kollar L.M."/>
            <person name="Olsson S."/>
            <person name="Huttunen S."/>
            <person name="Landis J.B."/>
            <person name="Wickett N.J."/>
            <person name="Johnson M.G."/>
            <person name="Rensing S.A."/>
            <person name="Grimwood J."/>
            <person name="Schmutz J."/>
            <person name="Mcdaniel S.F."/>
        </authorList>
    </citation>
    <scope>NUCLEOTIDE SEQUENCE [LARGE SCALE GENOMIC DNA]</scope>
    <source>
        <strain evidence="2 3">R40</strain>
    </source>
</reference>
<dbReference type="AlphaFoldDB" id="A0A8T0GEC3"/>
<organism evidence="2 3">
    <name type="scientific">Ceratodon purpureus</name>
    <name type="common">Fire moss</name>
    <name type="synonym">Dicranum purpureum</name>
    <dbReference type="NCBI Taxonomy" id="3225"/>
    <lineage>
        <taxon>Eukaryota</taxon>
        <taxon>Viridiplantae</taxon>
        <taxon>Streptophyta</taxon>
        <taxon>Embryophyta</taxon>
        <taxon>Bryophyta</taxon>
        <taxon>Bryophytina</taxon>
        <taxon>Bryopsida</taxon>
        <taxon>Dicranidae</taxon>
        <taxon>Pseudoditrichales</taxon>
        <taxon>Ditrichaceae</taxon>
        <taxon>Ceratodon</taxon>
    </lineage>
</organism>
<gene>
    <name evidence="2" type="ORF">KC19_11G154800</name>
</gene>
<dbReference type="EMBL" id="CM026432">
    <property type="protein sequence ID" value="KAG0557756.1"/>
    <property type="molecule type" value="Genomic_DNA"/>
</dbReference>
<dbReference type="OrthoDB" id="10484630at2759"/>
<proteinExistence type="predicted"/>
<dbReference type="PANTHER" id="PTHR34291">
    <property type="entry name" value="HYDROXYPROLINE-RICH GLYCOPROTEIN FAMILY PROTEIN"/>
    <property type="match status" value="1"/>
</dbReference>
<comment type="caution">
    <text evidence="2">The sequence shown here is derived from an EMBL/GenBank/DDBJ whole genome shotgun (WGS) entry which is preliminary data.</text>
</comment>
<dbReference type="PANTHER" id="PTHR34291:SF1">
    <property type="entry name" value="HYDROXYPROLINE-RICH GLYCOPROTEIN FAMILY PROTEIN"/>
    <property type="match status" value="1"/>
</dbReference>
<keyword evidence="1" id="KW-1133">Transmembrane helix</keyword>
<evidence type="ECO:0000313" key="2">
    <source>
        <dbReference type="EMBL" id="KAG0557756.1"/>
    </source>
</evidence>
<accession>A0A8T0GEC3</accession>
<sequence length="142" mass="16021">MVAMFMMNRWLPEHHHHAPLSSPVSRHSHRQLNFYIGIVLVVFMAVSVVALICCCYHLEWRLRLQARNAARRVNRGNVILGSHEMVSRVGKKSKQETNLSVMMPGDSIPSFLAKAKPHGSSSGVEFSDFHVSEAKNTSQTLR</sequence>
<keyword evidence="3" id="KW-1185">Reference proteome</keyword>
<protein>
    <submittedName>
        <fullName evidence="2">Uncharacterized protein</fullName>
    </submittedName>
</protein>
<evidence type="ECO:0000256" key="1">
    <source>
        <dbReference type="SAM" id="Phobius"/>
    </source>
</evidence>
<dbReference type="InterPro" id="IPR037699">
    <property type="entry name" value="At5g65660-like"/>
</dbReference>
<name>A0A8T0GEC3_CERPU</name>